<evidence type="ECO:0000313" key="5">
    <source>
        <dbReference type="Proteomes" id="UP000550707"/>
    </source>
</evidence>
<dbReference type="GO" id="GO:0005544">
    <property type="term" value="F:calcium-dependent phospholipid binding"/>
    <property type="evidence" value="ECO:0007669"/>
    <property type="project" value="TreeGrafter"/>
</dbReference>
<organism evidence="4 5">
    <name type="scientific">Molossus molossus</name>
    <name type="common">Pallas' mastiff bat</name>
    <name type="synonym">Vespertilio molossus</name>
    <dbReference type="NCBI Taxonomy" id="27622"/>
    <lineage>
        <taxon>Eukaryota</taxon>
        <taxon>Metazoa</taxon>
        <taxon>Chordata</taxon>
        <taxon>Craniata</taxon>
        <taxon>Vertebrata</taxon>
        <taxon>Euteleostomi</taxon>
        <taxon>Mammalia</taxon>
        <taxon>Eutheria</taxon>
        <taxon>Laurasiatheria</taxon>
        <taxon>Chiroptera</taxon>
        <taxon>Yangochiroptera</taxon>
        <taxon>Molossidae</taxon>
        <taxon>Molossus</taxon>
    </lineage>
</organism>
<dbReference type="GO" id="GO:0008429">
    <property type="term" value="F:phosphatidylethanolamine binding"/>
    <property type="evidence" value="ECO:0007669"/>
    <property type="project" value="TreeGrafter"/>
</dbReference>
<name>A0A7J8BM80_MOLMO</name>
<proteinExistence type="predicted"/>
<dbReference type="GO" id="GO:0031210">
    <property type="term" value="F:phosphatidylcholine binding"/>
    <property type="evidence" value="ECO:0007669"/>
    <property type="project" value="TreeGrafter"/>
</dbReference>
<dbReference type="Pfam" id="PF17047">
    <property type="entry name" value="SMP_LBD"/>
    <property type="match status" value="1"/>
</dbReference>
<evidence type="ECO:0000259" key="3">
    <source>
        <dbReference type="Pfam" id="PF17047"/>
    </source>
</evidence>
<dbReference type="GO" id="GO:0005509">
    <property type="term" value="F:calcium ion binding"/>
    <property type="evidence" value="ECO:0007669"/>
    <property type="project" value="TreeGrafter"/>
</dbReference>
<reference evidence="4 5" key="1">
    <citation type="journal article" date="2020" name="Nature">
        <title>Six reference-quality genomes reveal evolution of bat adaptations.</title>
        <authorList>
            <person name="Jebb D."/>
            <person name="Huang Z."/>
            <person name="Pippel M."/>
            <person name="Hughes G.M."/>
            <person name="Lavrichenko K."/>
            <person name="Devanna P."/>
            <person name="Winkler S."/>
            <person name="Jermiin L.S."/>
            <person name="Skirmuntt E.C."/>
            <person name="Katzourakis A."/>
            <person name="Burkitt-Gray L."/>
            <person name="Ray D.A."/>
            <person name="Sullivan K.A.M."/>
            <person name="Roscito J.G."/>
            <person name="Kirilenko B.M."/>
            <person name="Davalos L.M."/>
            <person name="Corthals A.P."/>
            <person name="Power M.L."/>
            <person name="Jones G."/>
            <person name="Ransome R.D."/>
            <person name="Dechmann D.K.N."/>
            <person name="Locatelli A.G."/>
            <person name="Puechmaille S.J."/>
            <person name="Fedrigo O."/>
            <person name="Jarvis E.D."/>
            <person name="Hiller M."/>
            <person name="Vernes S.C."/>
            <person name="Myers E.W."/>
            <person name="Teeling E.C."/>
        </authorList>
    </citation>
    <scope>NUCLEOTIDE SEQUENCE [LARGE SCALE GENOMIC DNA]</scope>
    <source>
        <strain evidence="4">MMolMol1</strain>
        <tissue evidence="4">Muscle</tissue>
    </source>
</reference>
<evidence type="ECO:0000313" key="4">
    <source>
        <dbReference type="EMBL" id="KAF6399834.1"/>
    </source>
</evidence>
<sequence length="198" mass="22223">MGEQPLRINGVKVYSENADKGQIILNLQISFVGKCEMDLEIKRYFCRAGVQSIQIHGTMRVILEPLTGDMPLVGALSIFFLRKLLLEISWTGLANLFDIPRLNGLPDTLILDIIFKLSGASQLNHYSSLSEVQITQLQFLIPQGVLRIHFIEAQDLQGEDPYLKGLVKAKSDPYGVIPVGNQIFQDKIIKESPSTKWK</sequence>
<dbReference type="InterPro" id="IPR035892">
    <property type="entry name" value="C2_domain_sf"/>
</dbReference>
<dbReference type="PANTHER" id="PTHR45761">
    <property type="entry name" value="EXTENDED SYNAPTOTAGMIN-LIKE PROTEIN 2, ISOFORM C"/>
    <property type="match status" value="1"/>
</dbReference>
<evidence type="ECO:0000256" key="2">
    <source>
        <dbReference type="ARBA" id="ARBA00022989"/>
    </source>
</evidence>
<feature type="domain" description="Synaptotagmin SMP" evidence="3">
    <location>
        <begin position="1"/>
        <end position="115"/>
    </location>
</feature>
<dbReference type="InParanoid" id="A0A7J8BM80"/>
<dbReference type="GO" id="GO:0035091">
    <property type="term" value="F:phosphatidylinositol binding"/>
    <property type="evidence" value="ECO:0007669"/>
    <property type="project" value="TreeGrafter"/>
</dbReference>
<accession>A0A7J8BM80</accession>
<dbReference type="InterPro" id="IPR051634">
    <property type="entry name" value="Extended_Synaptotagmin"/>
</dbReference>
<evidence type="ECO:0000256" key="1">
    <source>
        <dbReference type="ARBA" id="ARBA00022692"/>
    </source>
</evidence>
<dbReference type="InterPro" id="IPR039010">
    <property type="entry name" value="Synaptotagmin_SMP"/>
</dbReference>
<dbReference type="GO" id="GO:0005789">
    <property type="term" value="C:endoplasmic reticulum membrane"/>
    <property type="evidence" value="ECO:0007669"/>
    <property type="project" value="TreeGrafter"/>
</dbReference>
<keyword evidence="5" id="KW-1185">Reference proteome</keyword>
<dbReference type="AlphaFoldDB" id="A0A7J8BM80"/>
<keyword evidence="1" id="KW-0812">Transmembrane</keyword>
<dbReference type="Proteomes" id="UP000550707">
    <property type="component" value="Unassembled WGS sequence"/>
</dbReference>
<keyword evidence="2" id="KW-1133">Transmembrane helix</keyword>
<dbReference type="PANTHER" id="PTHR45761:SF2">
    <property type="entry name" value="EXTENDED SYNAPTOTAGMIN-2"/>
    <property type="match status" value="1"/>
</dbReference>
<comment type="caution">
    <text evidence="4">The sequence shown here is derived from an EMBL/GenBank/DDBJ whole genome shotgun (WGS) entry which is preliminary data.</text>
</comment>
<dbReference type="Gene3D" id="2.60.40.150">
    <property type="entry name" value="C2 domain"/>
    <property type="match status" value="1"/>
</dbReference>
<dbReference type="EMBL" id="JACASF010000023">
    <property type="protein sequence ID" value="KAF6399834.1"/>
    <property type="molecule type" value="Genomic_DNA"/>
</dbReference>
<protein>
    <recommendedName>
        <fullName evidence="3">Synaptotagmin SMP domain-containing protein</fullName>
    </recommendedName>
</protein>
<dbReference type="SUPFAM" id="SSF49562">
    <property type="entry name" value="C2 domain (Calcium/lipid-binding domain, CaLB)"/>
    <property type="match status" value="1"/>
</dbReference>
<gene>
    <name evidence="4" type="ORF">HJG59_010105</name>
</gene>
<keyword evidence="2" id="KW-0472">Membrane</keyword>